<accession>A0A7J7K250</accession>
<proteinExistence type="predicted"/>
<dbReference type="EMBL" id="VXIV02001485">
    <property type="protein sequence ID" value="KAF6032722.1"/>
    <property type="molecule type" value="Genomic_DNA"/>
</dbReference>
<protein>
    <recommendedName>
        <fullName evidence="4">Secreted protein</fullName>
    </recommendedName>
</protein>
<name>A0A7J7K250_BUGNE</name>
<sequence length="102" mass="11466">MILLNSFNRILKLLALPETVCGKIIVIRCRLPVTTLLLVYDAPGIQPVTLSLIAKKLSKFKNKQKTCISMHLPNFTCPTDCTCFRQQVLQCFSAAHTHQLLP</sequence>
<dbReference type="Proteomes" id="UP000593567">
    <property type="component" value="Unassembled WGS sequence"/>
</dbReference>
<gene>
    <name evidence="2" type="ORF">EB796_008970</name>
</gene>
<evidence type="ECO:0000256" key="1">
    <source>
        <dbReference type="SAM" id="SignalP"/>
    </source>
</evidence>
<comment type="caution">
    <text evidence="2">The sequence shown here is derived from an EMBL/GenBank/DDBJ whole genome shotgun (WGS) entry which is preliminary data.</text>
</comment>
<organism evidence="2 3">
    <name type="scientific">Bugula neritina</name>
    <name type="common">Brown bryozoan</name>
    <name type="synonym">Sertularia neritina</name>
    <dbReference type="NCBI Taxonomy" id="10212"/>
    <lineage>
        <taxon>Eukaryota</taxon>
        <taxon>Metazoa</taxon>
        <taxon>Spiralia</taxon>
        <taxon>Lophotrochozoa</taxon>
        <taxon>Bryozoa</taxon>
        <taxon>Gymnolaemata</taxon>
        <taxon>Cheilostomatida</taxon>
        <taxon>Flustrina</taxon>
        <taxon>Buguloidea</taxon>
        <taxon>Bugulidae</taxon>
        <taxon>Bugula</taxon>
    </lineage>
</organism>
<evidence type="ECO:0008006" key="4">
    <source>
        <dbReference type="Google" id="ProtNLM"/>
    </source>
</evidence>
<dbReference type="AlphaFoldDB" id="A0A7J7K250"/>
<reference evidence="2" key="1">
    <citation type="submission" date="2020-06" db="EMBL/GenBank/DDBJ databases">
        <title>Draft genome of Bugula neritina, a colonial animal packing powerful symbionts and potential medicines.</title>
        <authorList>
            <person name="Rayko M."/>
        </authorList>
    </citation>
    <scope>NUCLEOTIDE SEQUENCE [LARGE SCALE GENOMIC DNA]</scope>
    <source>
        <strain evidence="2">Kwan_BN1</strain>
    </source>
</reference>
<feature type="chain" id="PRO_5029512124" description="Secreted protein" evidence="1">
    <location>
        <begin position="23"/>
        <end position="102"/>
    </location>
</feature>
<keyword evidence="3" id="KW-1185">Reference proteome</keyword>
<feature type="signal peptide" evidence="1">
    <location>
        <begin position="1"/>
        <end position="22"/>
    </location>
</feature>
<evidence type="ECO:0000313" key="2">
    <source>
        <dbReference type="EMBL" id="KAF6032722.1"/>
    </source>
</evidence>
<keyword evidence="1" id="KW-0732">Signal</keyword>
<evidence type="ECO:0000313" key="3">
    <source>
        <dbReference type="Proteomes" id="UP000593567"/>
    </source>
</evidence>